<dbReference type="RefSeq" id="WP_264073561.1">
    <property type="nucleotide sequence ID" value="NZ_CP076676.1"/>
</dbReference>
<gene>
    <name evidence="2" type="ORF">KQX62_14025</name>
</gene>
<evidence type="ECO:0000313" key="3">
    <source>
        <dbReference type="Proteomes" id="UP001163166"/>
    </source>
</evidence>
<reference evidence="2" key="1">
    <citation type="journal article" date="2022" name="Biol. Control">
        <title>In silico genomic analysis of Rhodopseudomonas palustris strains revealed potential biocontrol agents and crop yield enhancers.</title>
        <authorList>
            <person name="Surachat K."/>
            <person name="Kantachote D."/>
            <person name="Deachamag P."/>
            <person name="Wonglapsuwan M."/>
        </authorList>
    </citation>
    <scope>NUCLEOTIDE SEQUENCE</scope>
    <source>
        <strain evidence="2">TLS06</strain>
    </source>
</reference>
<evidence type="ECO:0000256" key="1">
    <source>
        <dbReference type="SAM" id="MobiDB-lite"/>
    </source>
</evidence>
<proteinExistence type="predicted"/>
<accession>A0AAX3DSZ7</accession>
<dbReference type="Proteomes" id="UP001163166">
    <property type="component" value="Chromosome"/>
</dbReference>
<dbReference type="EMBL" id="CP076676">
    <property type="protein sequence ID" value="UYO37859.1"/>
    <property type="molecule type" value="Genomic_DNA"/>
</dbReference>
<dbReference type="AlphaFoldDB" id="A0AAX3DSZ7"/>
<evidence type="ECO:0000313" key="2">
    <source>
        <dbReference type="EMBL" id="UYO37859.1"/>
    </source>
</evidence>
<dbReference type="Pfam" id="PF13455">
    <property type="entry name" value="MUG113"/>
    <property type="match status" value="1"/>
</dbReference>
<organism evidence="2 3">
    <name type="scientific">Rhodopseudomonas palustris</name>
    <dbReference type="NCBI Taxonomy" id="1076"/>
    <lineage>
        <taxon>Bacteria</taxon>
        <taxon>Pseudomonadati</taxon>
        <taxon>Pseudomonadota</taxon>
        <taxon>Alphaproteobacteria</taxon>
        <taxon>Hyphomicrobiales</taxon>
        <taxon>Nitrobacteraceae</taxon>
        <taxon>Rhodopseudomonas</taxon>
    </lineage>
</organism>
<sequence>MDDWSDFRPNLDIFGVRRKDAGWLYLMKSGHLFKIGKTKSPKRRIRDAQTWIPDIEVIAMKPFWNISTLERMLHEGLADQWHKGEWFKFSDASYHDFVVDSFLDFYSEDRDMNSVDFMYWYQGSGMMEFAIERDARRVSLKKFQKDSARETAEIEERMRQAKDSCTERGVG</sequence>
<name>A0AAX3DSZ7_RHOPL</name>
<protein>
    <submittedName>
        <fullName evidence="2">GIY-YIG nuclease family protein</fullName>
    </submittedName>
</protein>
<feature type="region of interest" description="Disordered" evidence="1">
    <location>
        <begin position="151"/>
        <end position="171"/>
    </location>
</feature>